<evidence type="ECO:0000313" key="2">
    <source>
        <dbReference type="EMBL" id="KAF5791226.1"/>
    </source>
</evidence>
<dbReference type="EMBL" id="MNCJ02000324">
    <property type="protein sequence ID" value="KAF5791226.1"/>
    <property type="molecule type" value="Genomic_DNA"/>
</dbReference>
<dbReference type="Gramene" id="mRNA:HanXRQr2_Chr09g0392221">
    <property type="protein sequence ID" value="mRNA:HanXRQr2_Chr09g0392221"/>
    <property type="gene ID" value="HanXRQr2_Chr09g0392221"/>
</dbReference>
<name>A0A251TXY7_HELAN</name>
<dbReference type="AlphaFoldDB" id="A0A251TXY7"/>
<gene>
    <name evidence="3" type="ORF">HannXRQ_Chr09g0260371</name>
    <name evidence="2" type="ORF">HanXRQr2_Chr09g0392221</name>
</gene>
<proteinExistence type="predicted"/>
<accession>A0A251TXY7</accession>
<dbReference type="InParanoid" id="A0A251TXY7"/>
<reference evidence="2 4" key="1">
    <citation type="journal article" date="2017" name="Nature">
        <title>The sunflower genome provides insights into oil metabolism, flowering and Asterid evolution.</title>
        <authorList>
            <person name="Badouin H."/>
            <person name="Gouzy J."/>
            <person name="Grassa C.J."/>
            <person name="Murat F."/>
            <person name="Staton S.E."/>
            <person name="Cottret L."/>
            <person name="Lelandais-Briere C."/>
            <person name="Owens G.L."/>
            <person name="Carrere S."/>
            <person name="Mayjonade B."/>
            <person name="Legrand L."/>
            <person name="Gill N."/>
            <person name="Kane N.C."/>
            <person name="Bowers J.E."/>
            <person name="Hubner S."/>
            <person name="Bellec A."/>
            <person name="Berard A."/>
            <person name="Berges H."/>
            <person name="Blanchet N."/>
            <person name="Boniface M.C."/>
            <person name="Brunel D."/>
            <person name="Catrice O."/>
            <person name="Chaidir N."/>
            <person name="Claudel C."/>
            <person name="Donnadieu C."/>
            <person name="Faraut T."/>
            <person name="Fievet G."/>
            <person name="Helmstetter N."/>
            <person name="King M."/>
            <person name="Knapp S.J."/>
            <person name="Lai Z."/>
            <person name="Le Paslier M.C."/>
            <person name="Lippi Y."/>
            <person name="Lorenzon L."/>
            <person name="Mandel J.R."/>
            <person name="Marage G."/>
            <person name="Marchand G."/>
            <person name="Marquand E."/>
            <person name="Bret-Mestries E."/>
            <person name="Morien E."/>
            <person name="Nambeesan S."/>
            <person name="Nguyen T."/>
            <person name="Pegot-Espagnet P."/>
            <person name="Pouilly N."/>
            <person name="Raftis F."/>
            <person name="Sallet E."/>
            <person name="Schiex T."/>
            <person name="Thomas J."/>
            <person name="Vandecasteele C."/>
            <person name="Vares D."/>
            <person name="Vear F."/>
            <person name="Vautrin S."/>
            <person name="Crespi M."/>
            <person name="Mangin B."/>
            <person name="Burke J.M."/>
            <person name="Salse J."/>
            <person name="Munos S."/>
            <person name="Vincourt P."/>
            <person name="Rieseberg L.H."/>
            <person name="Langlade N.B."/>
        </authorList>
    </citation>
    <scope>NUCLEOTIDE SEQUENCE [LARGE SCALE GENOMIC DNA]</scope>
    <source>
        <strain evidence="4">cv. SF193</strain>
        <tissue evidence="2">Leaves</tissue>
    </source>
</reference>
<reference evidence="3" key="2">
    <citation type="submission" date="2017-02" db="EMBL/GenBank/DDBJ databases">
        <title>Sunflower complete genome.</title>
        <authorList>
            <person name="Langlade N."/>
            <person name="Munos S."/>
        </authorList>
    </citation>
    <scope>NUCLEOTIDE SEQUENCE [LARGE SCALE GENOMIC DNA]</scope>
    <source>
        <tissue evidence="3">Leaves</tissue>
    </source>
</reference>
<feature type="region of interest" description="Disordered" evidence="1">
    <location>
        <begin position="1"/>
        <end position="23"/>
    </location>
</feature>
<evidence type="ECO:0000313" key="4">
    <source>
        <dbReference type="Proteomes" id="UP000215914"/>
    </source>
</evidence>
<protein>
    <submittedName>
        <fullName evidence="3">Uncharacterized protein</fullName>
    </submittedName>
</protein>
<dbReference type="Proteomes" id="UP000215914">
    <property type="component" value="Chromosome 9"/>
</dbReference>
<organism evidence="3 4">
    <name type="scientific">Helianthus annuus</name>
    <name type="common">Common sunflower</name>
    <dbReference type="NCBI Taxonomy" id="4232"/>
    <lineage>
        <taxon>Eukaryota</taxon>
        <taxon>Viridiplantae</taxon>
        <taxon>Streptophyta</taxon>
        <taxon>Embryophyta</taxon>
        <taxon>Tracheophyta</taxon>
        <taxon>Spermatophyta</taxon>
        <taxon>Magnoliopsida</taxon>
        <taxon>eudicotyledons</taxon>
        <taxon>Gunneridae</taxon>
        <taxon>Pentapetalae</taxon>
        <taxon>asterids</taxon>
        <taxon>campanulids</taxon>
        <taxon>Asterales</taxon>
        <taxon>Asteraceae</taxon>
        <taxon>Asteroideae</taxon>
        <taxon>Heliantheae alliance</taxon>
        <taxon>Heliantheae</taxon>
        <taxon>Helianthus</taxon>
    </lineage>
</organism>
<dbReference type="EMBL" id="CM007898">
    <property type="protein sequence ID" value="OTG15436.1"/>
    <property type="molecule type" value="Genomic_DNA"/>
</dbReference>
<keyword evidence="4" id="KW-1185">Reference proteome</keyword>
<reference evidence="2" key="3">
    <citation type="submission" date="2020-06" db="EMBL/GenBank/DDBJ databases">
        <title>Helianthus annuus Genome sequencing and assembly Release 2.</title>
        <authorList>
            <person name="Gouzy J."/>
            <person name="Langlade N."/>
            <person name="Munos S."/>
        </authorList>
    </citation>
    <scope>NUCLEOTIDE SEQUENCE</scope>
    <source>
        <tissue evidence="2">Leaves</tissue>
    </source>
</reference>
<evidence type="ECO:0000313" key="3">
    <source>
        <dbReference type="EMBL" id="OTG15436.1"/>
    </source>
</evidence>
<sequence>MKIRRRGGNSEQRNSPPPTDSTHLDSLFFAAKILSGDEEQKSKEGCRREAPAEAAPLTSAATCCLLDFRQNPGLVRFESGSGSSFLFRVCFYSGSQGQIQCSVPVQVSVQFLTSDFRCRLGIAVVTPA</sequence>
<evidence type="ECO:0000256" key="1">
    <source>
        <dbReference type="SAM" id="MobiDB-lite"/>
    </source>
</evidence>